<evidence type="ECO:0000256" key="2">
    <source>
        <dbReference type="ARBA" id="ARBA00022679"/>
    </source>
</evidence>
<dbReference type="Proteomes" id="UP000004263">
    <property type="component" value="Unassembled WGS sequence"/>
</dbReference>
<evidence type="ECO:0000256" key="8">
    <source>
        <dbReference type="SAM" id="Phobius"/>
    </source>
</evidence>
<dbReference type="GO" id="GO:0016746">
    <property type="term" value="F:acyltransferase activity"/>
    <property type="evidence" value="ECO:0007669"/>
    <property type="project" value="UniProtKB-KW"/>
</dbReference>
<evidence type="ECO:0000313" key="11">
    <source>
        <dbReference type="Proteomes" id="UP000004263"/>
    </source>
</evidence>
<dbReference type="GO" id="GO:0016020">
    <property type="term" value="C:membrane"/>
    <property type="evidence" value="ECO:0007669"/>
    <property type="project" value="UniProtKB-SubCell"/>
</dbReference>
<proteinExistence type="predicted"/>
<dbReference type="SUPFAM" id="SSF69593">
    <property type="entry name" value="Glycerol-3-phosphate (1)-acyltransferase"/>
    <property type="match status" value="1"/>
</dbReference>
<name>Q1N191_9GAMM</name>
<accession>Q1N191</accession>
<dbReference type="PANTHER" id="PTHR23063">
    <property type="entry name" value="PHOSPHOLIPID ACYLTRANSFERASE"/>
    <property type="match status" value="1"/>
</dbReference>
<keyword evidence="5" id="KW-0443">Lipid metabolism</keyword>
<evidence type="ECO:0000256" key="7">
    <source>
        <dbReference type="ARBA" id="ARBA00023315"/>
    </source>
</evidence>
<evidence type="ECO:0000256" key="1">
    <source>
        <dbReference type="ARBA" id="ARBA00004370"/>
    </source>
</evidence>
<evidence type="ECO:0000313" key="10">
    <source>
        <dbReference type="EMBL" id="EAT11960.1"/>
    </source>
</evidence>
<gene>
    <name evidence="10" type="ORF">RED65_11485</name>
</gene>
<keyword evidence="4 8" id="KW-1133">Transmembrane helix</keyword>
<keyword evidence="11" id="KW-1185">Reference proteome</keyword>
<dbReference type="AlphaFoldDB" id="Q1N191"/>
<dbReference type="SMART" id="SM00563">
    <property type="entry name" value="PlsC"/>
    <property type="match status" value="1"/>
</dbReference>
<keyword evidence="7 10" id="KW-0012">Acyltransferase</keyword>
<organism evidence="10 11">
    <name type="scientific">Bermanella marisrubri</name>
    <dbReference type="NCBI Taxonomy" id="207949"/>
    <lineage>
        <taxon>Bacteria</taxon>
        <taxon>Pseudomonadati</taxon>
        <taxon>Pseudomonadota</taxon>
        <taxon>Gammaproteobacteria</taxon>
        <taxon>Oceanospirillales</taxon>
        <taxon>Oceanospirillaceae</taxon>
        <taxon>Bermanella</taxon>
    </lineage>
</organism>
<feature type="domain" description="Phospholipid/glycerol acyltransferase" evidence="9">
    <location>
        <begin position="74"/>
        <end position="186"/>
    </location>
</feature>
<dbReference type="PANTHER" id="PTHR23063:SF52">
    <property type="entry name" value="LYSOPHOSPHATIDYLCHOLINE ACYLTRANSFERASE"/>
    <property type="match status" value="1"/>
</dbReference>
<protein>
    <submittedName>
        <fullName evidence="10">1-acyl-sn-glycerol-3-phosphate acyltransferase, putative</fullName>
    </submittedName>
</protein>
<evidence type="ECO:0000256" key="4">
    <source>
        <dbReference type="ARBA" id="ARBA00022989"/>
    </source>
</evidence>
<keyword evidence="6 8" id="KW-0472">Membrane</keyword>
<reference evidence="10 11" key="1">
    <citation type="submission" date="2006-03" db="EMBL/GenBank/DDBJ databases">
        <authorList>
            <person name="Pinhassi J."/>
            <person name="Pedros-Alio C."/>
            <person name="Ferriera S."/>
            <person name="Johnson J."/>
            <person name="Kravitz S."/>
            <person name="Halpern A."/>
            <person name="Remington K."/>
            <person name="Beeson K."/>
            <person name="Tran B."/>
            <person name="Rogers Y.-H."/>
            <person name="Friedman R."/>
            <person name="Venter J.C."/>
        </authorList>
    </citation>
    <scope>NUCLEOTIDE SEQUENCE [LARGE SCALE GENOMIC DNA]</scope>
    <source>
        <strain evidence="10 11">RED65</strain>
    </source>
</reference>
<feature type="transmembrane region" description="Helical" evidence="8">
    <location>
        <begin position="13"/>
        <end position="34"/>
    </location>
</feature>
<dbReference type="GO" id="GO:0006629">
    <property type="term" value="P:lipid metabolic process"/>
    <property type="evidence" value="ECO:0007669"/>
    <property type="project" value="UniProtKB-KW"/>
</dbReference>
<dbReference type="InterPro" id="IPR002123">
    <property type="entry name" value="Plipid/glycerol_acylTrfase"/>
</dbReference>
<comment type="subcellular location">
    <subcellularLocation>
        <location evidence="1">Membrane</location>
    </subcellularLocation>
</comment>
<evidence type="ECO:0000259" key="9">
    <source>
        <dbReference type="SMART" id="SM00563"/>
    </source>
</evidence>
<evidence type="ECO:0000256" key="6">
    <source>
        <dbReference type="ARBA" id="ARBA00023136"/>
    </source>
</evidence>
<comment type="caution">
    <text evidence="10">The sequence shown here is derived from an EMBL/GenBank/DDBJ whole genome shotgun (WGS) entry which is preliminary data.</text>
</comment>
<dbReference type="HOGENOM" id="CLU_027938_0_1_6"/>
<keyword evidence="3 8" id="KW-0812">Transmembrane</keyword>
<evidence type="ECO:0000256" key="5">
    <source>
        <dbReference type="ARBA" id="ARBA00023098"/>
    </source>
</evidence>
<sequence length="277" mass="32276">MRIIRCLLAPLKLLSILVLLITLLLTLIIIYLCVGNSQRRQEWMQNSKSFICQRLLSVLNIRIQRIGQADPQAKLWVANHISWLDILMFTSLKKMHFIAKSEVRSWPLVGFVTSLLGTVFIRRHNKFQVYRSLPRAQSIISKQERLFVFPEGTTSSGRKTEFFYPMMFEIAVRERTRVQPIALRYWNADDKPCDSAPFVDDDGIVGNILELARQKHTLVEVYYLPSLDGETMDRKQLAQTSQANIDRILKRQHPYYSYDDLSAFESESNPNSKYELE</sequence>
<dbReference type="OrthoDB" id="9812274at2"/>
<dbReference type="CDD" id="cd07989">
    <property type="entry name" value="LPLAT_AGPAT-like"/>
    <property type="match status" value="1"/>
</dbReference>
<evidence type="ECO:0000256" key="3">
    <source>
        <dbReference type="ARBA" id="ARBA00022692"/>
    </source>
</evidence>
<dbReference type="Pfam" id="PF01553">
    <property type="entry name" value="Acyltransferase"/>
    <property type="match status" value="1"/>
</dbReference>
<dbReference type="EMBL" id="AAQH01000011">
    <property type="protein sequence ID" value="EAT11960.1"/>
    <property type="molecule type" value="Genomic_DNA"/>
</dbReference>
<keyword evidence="2 10" id="KW-0808">Transferase</keyword>
<dbReference type="STRING" id="207949.RED65_11485"/>
<dbReference type="RefSeq" id="WP_007017424.1">
    <property type="nucleotide sequence ID" value="NZ_CH724113.1"/>
</dbReference>